<sequence>MNTRHTPRNWTLGLWALWLVMSGILPVPAWADPPPASSIPVLVMGEDGNKDTISRDSNIFRRVLGELKTSMARHGFRMLDEEMLAVDLNWQITARRPKTELIQASKLANAKGDSRYNHRAMVLFSIFASKKELNAATELHTRIEGEIYDALTRQFVGRFEFPNAVYPAAKDCNEVCINNTVGDKSREIAMNLGDVLGKMLAFLQPQPVAFAPQAVVATPQQQQPVAAKPTPATNAPATVKTKGNEVPLSQSPAPSTATHTMMTTYGVTFKRFNSAEILSIIGVMTSEFPGFSSTNIIEQASALQKYDYVTTATSAKMVEWLNILLMDLGLTDKNVVIQVEGNQITLDKITPTPNPAANRQGPRFK</sequence>
<dbReference type="Proteomes" id="UP001628193">
    <property type="component" value="Unassembled WGS sequence"/>
</dbReference>
<evidence type="ECO:0000256" key="1">
    <source>
        <dbReference type="SAM" id="MobiDB-lite"/>
    </source>
</evidence>
<feature type="compositionally biased region" description="Low complexity" evidence="1">
    <location>
        <begin position="223"/>
        <end position="241"/>
    </location>
</feature>
<comment type="caution">
    <text evidence="2">The sequence shown here is derived from an EMBL/GenBank/DDBJ whole genome shotgun (WGS) entry which is preliminary data.</text>
</comment>
<evidence type="ECO:0000313" key="3">
    <source>
        <dbReference type="Proteomes" id="UP001628193"/>
    </source>
</evidence>
<feature type="region of interest" description="Disordered" evidence="1">
    <location>
        <begin position="223"/>
        <end position="257"/>
    </location>
</feature>
<reference evidence="2 3" key="1">
    <citation type="submission" date="2024-09" db="EMBL/GenBank/DDBJ databases">
        <title>Draft genome sequence of Candidatus Magnetaquicoccaceae bacterium FCR-1.</title>
        <authorList>
            <person name="Shimoshige H."/>
            <person name="Shimamura S."/>
            <person name="Taoka A."/>
            <person name="Kobayashi H."/>
            <person name="Maekawa T."/>
        </authorList>
    </citation>
    <scope>NUCLEOTIDE SEQUENCE [LARGE SCALE GENOMIC DNA]</scope>
    <source>
        <strain evidence="2 3">FCR-1</strain>
    </source>
</reference>
<evidence type="ECO:0000313" key="2">
    <source>
        <dbReference type="EMBL" id="GAB0057904.1"/>
    </source>
</evidence>
<dbReference type="EMBL" id="BAAFGK010000004">
    <property type="protein sequence ID" value="GAB0057904.1"/>
    <property type="molecule type" value="Genomic_DNA"/>
</dbReference>
<gene>
    <name evidence="2" type="ORF">SIID45300_02238</name>
</gene>
<keyword evidence="3" id="KW-1185">Reference proteome</keyword>
<name>A0ABQ0CAJ1_9PROT</name>
<protein>
    <submittedName>
        <fullName evidence="2">Uncharacterized protein</fullName>
    </submittedName>
</protein>
<proteinExistence type="predicted"/>
<dbReference type="RefSeq" id="WP_420905590.1">
    <property type="nucleotide sequence ID" value="NZ_BAAFGK010000004.1"/>
</dbReference>
<organism evidence="2 3">
    <name type="scientific">Candidatus Magnetaquiglobus chichijimensis</name>
    <dbReference type="NCBI Taxonomy" id="3141448"/>
    <lineage>
        <taxon>Bacteria</taxon>
        <taxon>Pseudomonadati</taxon>
        <taxon>Pseudomonadota</taxon>
        <taxon>Magnetococcia</taxon>
        <taxon>Magnetococcales</taxon>
        <taxon>Candidatus Magnetaquicoccaceae</taxon>
        <taxon>Candidatus Magnetaquiglobus</taxon>
    </lineage>
</organism>
<accession>A0ABQ0CAJ1</accession>
<feature type="compositionally biased region" description="Polar residues" evidence="1">
    <location>
        <begin position="247"/>
        <end position="257"/>
    </location>
</feature>